<name>A0ABQ0FE60_APOSI</name>
<sequence>MPSVRLGVRLLAVLAAGGAVVLIGYCVYQDRRQHRDPAFRRCLRDSYGIQ</sequence>
<keyword evidence="1" id="KW-1133">Transmembrane helix</keyword>
<evidence type="ECO:0000256" key="1">
    <source>
        <dbReference type="SAM" id="Phobius"/>
    </source>
</evidence>
<feature type="transmembrane region" description="Helical" evidence="1">
    <location>
        <begin position="6"/>
        <end position="28"/>
    </location>
</feature>
<dbReference type="Proteomes" id="UP001623349">
    <property type="component" value="Unassembled WGS sequence"/>
</dbReference>
<reference evidence="2 3" key="1">
    <citation type="submission" date="2024-08" db="EMBL/GenBank/DDBJ databases">
        <title>The draft genome of Apodemus speciosus.</title>
        <authorList>
            <person name="Nabeshima K."/>
            <person name="Suzuki S."/>
            <person name="Onuma M."/>
        </authorList>
    </citation>
    <scope>NUCLEOTIDE SEQUENCE [LARGE SCALE GENOMIC DNA]</scope>
    <source>
        <strain evidence="2">IB14-021</strain>
    </source>
</reference>
<keyword evidence="1" id="KW-0812">Transmembrane</keyword>
<protein>
    <submittedName>
        <fullName evidence="2">TOMM20-like protein 1</fullName>
    </submittedName>
</protein>
<evidence type="ECO:0000313" key="3">
    <source>
        <dbReference type="Proteomes" id="UP001623349"/>
    </source>
</evidence>
<proteinExistence type="predicted"/>
<keyword evidence="1" id="KW-0472">Membrane</keyword>
<organism evidence="2 3">
    <name type="scientific">Apodemus speciosus</name>
    <name type="common">Large Japanese field mouse</name>
    <dbReference type="NCBI Taxonomy" id="105296"/>
    <lineage>
        <taxon>Eukaryota</taxon>
        <taxon>Metazoa</taxon>
        <taxon>Chordata</taxon>
        <taxon>Craniata</taxon>
        <taxon>Vertebrata</taxon>
        <taxon>Euteleostomi</taxon>
        <taxon>Mammalia</taxon>
        <taxon>Eutheria</taxon>
        <taxon>Euarchontoglires</taxon>
        <taxon>Glires</taxon>
        <taxon>Rodentia</taxon>
        <taxon>Myomorpha</taxon>
        <taxon>Muroidea</taxon>
        <taxon>Muridae</taxon>
        <taxon>Murinae</taxon>
        <taxon>Apodemus</taxon>
    </lineage>
</organism>
<keyword evidence="3" id="KW-1185">Reference proteome</keyword>
<gene>
    <name evidence="2" type="ORF">APTSU1_001274100</name>
</gene>
<evidence type="ECO:0000313" key="2">
    <source>
        <dbReference type="EMBL" id="GAB1297505.1"/>
    </source>
</evidence>
<comment type="caution">
    <text evidence="2">The sequence shown here is derived from an EMBL/GenBank/DDBJ whole genome shotgun (WGS) entry which is preliminary data.</text>
</comment>
<accession>A0ABQ0FE60</accession>
<dbReference type="Pfam" id="PF02064">
    <property type="entry name" value="MAS20"/>
    <property type="match status" value="1"/>
</dbReference>
<dbReference type="EMBL" id="BAAFST010000012">
    <property type="protein sequence ID" value="GAB1297505.1"/>
    <property type="molecule type" value="Genomic_DNA"/>
</dbReference>
<dbReference type="InterPro" id="IPR002056">
    <property type="entry name" value="MAS20"/>
</dbReference>